<dbReference type="InterPro" id="IPR012664">
    <property type="entry name" value="CHP02452"/>
</dbReference>
<dbReference type="Gene3D" id="3.40.220.10">
    <property type="entry name" value="Leucine Aminopeptidase, subunit E, domain 1"/>
    <property type="match status" value="1"/>
</dbReference>
<dbReference type="Proteomes" id="UP001582793">
    <property type="component" value="Unassembled WGS sequence"/>
</dbReference>
<keyword evidence="3" id="KW-1185">Reference proteome</keyword>
<proteinExistence type="predicted"/>
<gene>
    <name evidence="2" type="ORF">AAFH96_07075</name>
</gene>
<accession>A0ABV5CLK5</accession>
<evidence type="ECO:0000313" key="2">
    <source>
        <dbReference type="EMBL" id="MFB6392871.1"/>
    </source>
</evidence>
<dbReference type="PANTHER" id="PTHR35596:SF1">
    <property type="entry name" value="MICROBIAL-TYPE PARG CATALYTIC DOMAIN-CONTAINING PROTEIN"/>
    <property type="match status" value="1"/>
</dbReference>
<protein>
    <submittedName>
        <fullName evidence="2">TIGR02452 family protein</fullName>
    </submittedName>
</protein>
<dbReference type="SUPFAM" id="SSF52949">
    <property type="entry name" value="Macro domain-like"/>
    <property type="match status" value="1"/>
</dbReference>
<dbReference type="PANTHER" id="PTHR35596">
    <property type="entry name" value="DUF2263 DOMAIN-CONTAINING PROTEIN"/>
    <property type="match status" value="1"/>
</dbReference>
<sequence length="266" mass="28205">MSSRLREIARQTVEIAEAGRYLDSAGGEVVIADAVRAAVAGTRHYPPDAALPVADGKPGEGSVEVTHESTLAAARRLGPAAACLVFASAKNPGGGFLGGAKAQEESIARSSALYPCLLTAPDFYAFHRDQRDLRYSDRVIYSPGVPVFRDDKGNLLDQPYRTSFLTAAAPNLGAIARNQPGHVGDVPTVLAARARRVLEVAAAHGHRTLVLGAWGCGVFRNDPATVADAFATALRAVDRFDHVVFAIHDNLPGTPVYATFRRHLGT</sequence>
<comment type="caution">
    <text evidence="2">The sequence shown here is derived from an EMBL/GenBank/DDBJ whole genome shotgun (WGS) entry which is preliminary data.</text>
</comment>
<dbReference type="PIRSF" id="PIRSF014899">
    <property type="entry name" value="UCP014899"/>
    <property type="match status" value="1"/>
</dbReference>
<reference evidence="2 3" key="1">
    <citation type="submission" date="2024-04" db="EMBL/GenBank/DDBJ databases">
        <title>Polymorphospora sp. isolated from Baiyangdian Lake in Xiong'an New Area.</title>
        <authorList>
            <person name="Zhang X."/>
            <person name="Liu J."/>
        </authorList>
    </citation>
    <scope>NUCLEOTIDE SEQUENCE [LARGE SCALE GENOMIC DNA]</scope>
    <source>
        <strain evidence="2 3">2-325</strain>
    </source>
</reference>
<dbReference type="EMBL" id="JBCGDC010000014">
    <property type="protein sequence ID" value="MFB6392871.1"/>
    <property type="molecule type" value="Genomic_DNA"/>
</dbReference>
<name>A0ABV5CLK5_9ACTN</name>
<dbReference type="InterPro" id="IPR043472">
    <property type="entry name" value="Macro_dom-like"/>
</dbReference>
<feature type="domain" description="Microbial-type PARG catalytic" evidence="1">
    <location>
        <begin position="9"/>
        <end position="150"/>
    </location>
</feature>
<dbReference type="Pfam" id="PF10021">
    <property type="entry name" value="PARG_cat_microb"/>
    <property type="match status" value="1"/>
</dbReference>
<organism evidence="2 3">
    <name type="scientific">Polymorphospora lycopeni</name>
    <dbReference type="NCBI Taxonomy" id="3140240"/>
    <lineage>
        <taxon>Bacteria</taxon>
        <taxon>Bacillati</taxon>
        <taxon>Actinomycetota</taxon>
        <taxon>Actinomycetes</taxon>
        <taxon>Micromonosporales</taxon>
        <taxon>Micromonosporaceae</taxon>
        <taxon>Polymorphospora</taxon>
    </lineage>
</organism>
<evidence type="ECO:0000259" key="1">
    <source>
        <dbReference type="Pfam" id="PF10021"/>
    </source>
</evidence>
<dbReference type="InterPro" id="IPR019261">
    <property type="entry name" value="PARG_cat_microbial"/>
</dbReference>
<dbReference type="NCBIfam" id="TIGR02452">
    <property type="entry name" value="TIGR02452 family protein"/>
    <property type="match status" value="1"/>
</dbReference>
<dbReference type="RefSeq" id="WP_375733556.1">
    <property type="nucleotide sequence ID" value="NZ_JBCGDC010000014.1"/>
</dbReference>
<evidence type="ECO:0000313" key="3">
    <source>
        <dbReference type="Proteomes" id="UP001582793"/>
    </source>
</evidence>